<keyword evidence="14" id="KW-1185">Reference proteome</keyword>
<evidence type="ECO:0000313" key="14">
    <source>
        <dbReference type="Proteomes" id="UP001363622"/>
    </source>
</evidence>
<comment type="caution">
    <text evidence="13">The sequence shown here is derived from an EMBL/GenBank/DDBJ whole genome shotgun (WGS) entry which is preliminary data.</text>
</comment>
<organism evidence="13 14">
    <name type="scientific">Phyllosticta citriasiana</name>
    <dbReference type="NCBI Taxonomy" id="595635"/>
    <lineage>
        <taxon>Eukaryota</taxon>
        <taxon>Fungi</taxon>
        <taxon>Dikarya</taxon>
        <taxon>Ascomycota</taxon>
        <taxon>Pezizomycotina</taxon>
        <taxon>Dothideomycetes</taxon>
        <taxon>Dothideomycetes incertae sedis</taxon>
        <taxon>Botryosphaeriales</taxon>
        <taxon>Phyllostictaceae</taxon>
        <taxon>Phyllosticta</taxon>
    </lineage>
</organism>
<dbReference type="SUPFAM" id="SSF53092">
    <property type="entry name" value="Creatinase/prolidase N-terminal domain"/>
    <property type="match status" value="1"/>
</dbReference>
<evidence type="ECO:0000256" key="3">
    <source>
        <dbReference type="ARBA" id="ARBA00002443"/>
    </source>
</evidence>
<evidence type="ECO:0000256" key="6">
    <source>
        <dbReference type="ARBA" id="ARBA00022438"/>
    </source>
</evidence>
<evidence type="ECO:0000256" key="5">
    <source>
        <dbReference type="ARBA" id="ARBA00012574"/>
    </source>
</evidence>
<gene>
    <name evidence="13" type="ORF">IWZ03DRAFT_390765</name>
</gene>
<feature type="domain" description="Aminopeptidase P N-terminal" evidence="12">
    <location>
        <begin position="70"/>
        <end position="206"/>
    </location>
</feature>
<proteinExistence type="inferred from homology"/>
<evidence type="ECO:0000256" key="8">
    <source>
        <dbReference type="ARBA" id="ARBA00022801"/>
    </source>
</evidence>
<keyword evidence="10" id="KW-0464">Manganese</keyword>
<dbReference type="Proteomes" id="UP001363622">
    <property type="component" value="Unassembled WGS sequence"/>
</dbReference>
<dbReference type="Gene3D" id="3.90.230.10">
    <property type="entry name" value="Creatinase/methionine aminopeptidase superfamily"/>
    <property type="match status" value="1"/>
</dbReference>
<dbReference type="EC" id="3.4.11.9" evidence="5"/>
<keyword evidence="6" id="KW-0645">Protease</keyword>
<keyword evidence="6" id="KW-0031">Aminopeptidase</keyword>
<comment type="similarity">
    <text evidence="4">Belongs to the peptidase M24B family.</text>
</comment>
<comment type="cofactor">
    <cofactor evidence="2">
        <name>Mn(2+)</name>
        <dbReference type="ChEBI" id="CHEBI:29035"/>
    </cofactor>
</comment>
<dbReference type="InterPro" id="IPR007865">
    <property type="entry name" value="Aminopep_P_N"/>
</dbReference>
<evidence type="ECO:0000256" key="1">
    <source>
        <dbReference type="ARBA" id="ARBA00001424"/>
    </source>
</evidence>
<dbReference type="InterPro" id="IPR036005">
    <property type="entry name" value="Creatinase/aminopeptidase-like"/>
</dbReference>
<dbReference type="PANTHER" id="PTHR43226:SF4">
    <property type="entry name" value="XAA-PRO AMINOPEPTIDASE 3"/>
    <property type="match status" value="1"/>
</dbReference>
<dbReference type="Pfam" id="PF00557">
    <property type="entry name" value="Peptidase_M24"/>
    <property type="match status" value="1"/>
</dbReference>
<dbReference type="SMART" id="SM01011">
    <property type="entry name" value="AMP_N"/>
    <property type="match status" value="1"/>
</dbReference>
<evidence type="ECO:0000256" key="4">
    <source>
        <dbReference type="ARBA" id="ARBA00008766"/>
    </source>
</evidence>
<evidence type="ECO:0000256" key="10">
    <source>
        <dbReference type="ARBA" id="ARBA00023211"/>
    </source>
</evidence>
<dbReference type="EMBL" id="JBBPHU010000019">
    <property type="protein sequence ID" value="KAK7509213.1"/>
    <property type="molecule type" value="Genomic_DNA"/>
</dbReference>
<comment type="catalytic activity">
    <reaction evidence="1">
        <text>Release of any N-terminal amino acid, including proline, that is linked to proline, even from a dipeptide or tripeptide.</text>
        <dbReference type="EC" id="3.4.11.9"/>
    </reaction>
</comment>
<evidence type="ECO:0000256" key="9">
    <source>
        <dbReference type="ARBA" id="ARBA00023049"/>
    </source>
</evidence>
<reference evidence="13 14" key="1">
    <citation type="submission" date="2024-04" db="EMBL/GenBank/DDBJ databases">
        <title>Phyllosticta paracitricarpa is synonymous to the EU quarantine fungus P. citricarpa based on phylogenomic analyses.</title>
        <authorList>
            <consortium name="Lawrence Berkeley National Laboratory"/>
            <person name="Van Ingen-Buijs V.A."/>
            <person name="Van Westerhoven A.C."/>
            <person name="Haridas S."/>
            <person name="Skiadas P."/>
            <person name="Martin F."/>
            <person name="Groenewald J.Z."/>
            <person name="Crous P.W."/>
            <person name="Seidl M.F."/>
        </authorList>
    </citation>
    <scope>NUCLEOTIDE SEQUENCE [LARGE SCALE GENOMIC DNA]</scope>
    <source>
        <strain evidence="13 14">CBS 123371</strain>
    </source>
</reference>
<dbReference type="InterPro" id="IPR000994">
    <property type="entry name" value="Pept_M24"/>
</dbReference>
<evidence type="ECO:0000259" key="12">
    <source>
        <dbReference type="SMART" id="SM01011"/>
    </source>
</evidence>
<evidence type="ECO:0000256" key="2">
    <source>
        <dbReference type="ARBA" id="ARBA00001936"/>
    </source>
</evidence>
<dbReference type="InterPro" id="IPR052433">
    <property type="entry name" value="X-Pro_dipept-like"/>
</dbReference>
<name>A0ABR1K7L9_9PEZI</name>
<keyword evidence="9" id="KW-0482">Metalloprotease</keyword>
<dbReference type="Pfam" id="PF05195">
    <property type="entry name" value="AMP_N"/>
    <property type="match status" value="1"/>
</dbReference>
<accession>A0ABR1K7L9</accession>
<dbReference type="Gene3D" id="3.40.350.10">
    <property type="entry name" value="Creatinase/prolidase N-terminal domain"/>
    <property type="match status" value="1"/>
</dbReference>
<protein>
    <recommendedName>
        <fullName evidence="5">Xaa-Pro aminopeptidase</fullName>
        <ecNumber evidence="5">3.4.11.9</ecNumber>
    </recommendedName>
    <alternativeName>
        <fullName evidence="11">Aminoacylproline aminopeptidase</fullName>
    </alternativeName>
</protein>
<sequence length="503" mass="56091">MRAGLQLLHALSRSQTRVRRCPLQLHRALSCSAPRRDQHEVVSAAELQFGQPVHETHPHLLAPGELTRGITALEYAQRREALAKALPPHSVAILGASDTKYRSGAVFYEFHQDPDFFYLTGFNEPDALAIIEKHGAEEDHVFHLYVRPKDVRAEMWEGARSGIQAAEDVFNADISGDVKSIGKVVPEVIKRAKNVYTDLPRILDHRSAITRYLSGTMYTGDNGFPKALKAMAPSAVRPLRSLMNDLRLTKSDAEIANMRKAGRESALAYNNAMARTWDEEKMLALDLEVQFKQRGLDGNAYVPVVAGGQNGLMIHYVRNDHQIRPNDGILVDAGGAYGGYITDITRTWPNNGVFDPAFRDLYMAVLRVQTTLLSLCRESARFSLDKLHAQACSLLSASLRDLGFDMTQPHAIETLFPHHVGHFIGLDVHDSPGFPRSGLLKERQCITIEPGVYVPVDDERWPKHFRGLAVRIEDSVCVGAEDPIKLTSEAVKEVVDIEALRRR</sequence>
<dbReference type="PANTHER" id="PTHR43226">
    <property type="entry name" value="XAA-PRO AMINOPEPTIDASE 3"/>
    <property type="match status" value="1"/>
</dbReference>
<comment type="function">
    <text evidence="3">Catalyzes the removal of a penultimate prolyl residue from the N-termini of peptides.</text>
</comment>
<keyword evidence="8" id="KW-0378">Hydrolase</keyword>
<dbReference type="InterPro" id="IPR029149">
    <property type="entry name" value="Creatin/AminoP/Spt16_N"/>
</dbReference>
<evidence type="ECO:0000256" key="7">
    <source>
        <dbReference type="ARBA" id="ARBA00022723"/>
    </source>
</evidence>
<dbReference type="SUPFAM" id="SSF55920">
    <property type="entry name" value="Creatinase/aminopeptidase"/>
    <property type="match status" value="1"/>
</dbReference>
<evidence type="ECO:0000256" key="11">
    <source>
        <dbReference type="ARBA" id="ARBA00030849"/>
    </source>
</evidence>
<evidence type="ECO:0000313" key="13">
    <source>
        <dbReference type="EMBL" id="KAK7509213.1"/>
    </source>
</evidence>
<keyword evidence="7" id="KW-0479">Metal-binding</keyword>